<protein>
    <submittedName>
        <fullName evidence="3">Uncharacterized protein</fullName>
    </submittedName>
</protein>
<sequence length="111" mass="11971">MMRYFIVLFFLMLLWALHGQATQSRYGDPKKRAEAIADHWNRMQYQREKAGYPPTTYKYRIAGSTAKSGTTAAPAAPTSDDTSAPANATAPAVDTTVAADTTAPDTTTAAP</sequence>
<feature type="chain" id="PRO_5044009477" evidence="2">
    <location>
        <begin position="22"/>
        <end position="111"/>
    </location>
</feature>
<dbReference type="AlphaFoldDB" id="A0AAU9FD72"/>
<evidence type="ECO:0000256" key="2">
    <source>
        <dbReference type="SAM" id="SignalP"/>
    </source>
</evidence>
<organism evidence="3 4">
    <name type="scientific">Drosophila madeirensis</name>
    <name type="common">Fruit fly</name>
    <dbReference type="NCBI Taxonomy" id="30013"/>
    <lineage>
        <taxon>Eukaryota</taxon>
        <taxon>Metazoa</taxon>
        <taxon>Ecdysozoa</taxon>
        <taxon>Arthropoda</taxon>
        <taxon>Hexapoda</taxon>
        <taxon>Insecta</taxon>
        <taxon>Pterygota</taxon>
        <taxon>Neoptera</taxon>
        <taxon>Endopterygota</taxon>
        <taxon>Diptera</taxon>
        <taxon>Brachycera</taxon>
        <taxon>Muscomorpha</taxon>
        <taxon>Ephydroidea</taxon>
        <taxon>Drosophilidae</taxon>
        <taxon>Drosophila</taxon>
        <taxon>Sophophora</taxon>
    </lineage>
</organism>
<name>A0AAU9FD72_DROMD</name>
<reference evidence="3 4" key="1">
    <citation type="submission" date="2024-02" db="EMBL/GenBank/DDBJ databases">
        <title>A chromosome-level genome assembly of Drosophila madeirensis, a fruit fly species endemic to Madeira island.</title>
        <authorList>
            <person name="Tomihara K."/>
            <person name="Llopart A."/>
            <person name="Yamamoto D."/>
        </authorList>
    </citation>
    <scope>NUCLEOTIDE SEQUENCE [LARGE SCALE GENOMIC DNA]</scope>
    <source>
        <strain evidence="3 4">RF1</strain>
    </source>
</reference>
<accession>A0AAU9FD72</accession>
<evidence type="ECO:0000256" key="1">
    <source>
        <dbReference type="SAM" id="MobiDB-lite"/>
    </source>
</evidence>
<feature type="signal peptide" evidence="2">
    <location>
        <begin position="1"/>
        <end position="21"/>
    </location>
</feature>
<dbReference type="EMBL" id="AP029264">
    <property type="protein sequence ID" value="BFF93597.1"/>
    <property type="molecule type" value="Genomic_DNA"/>
</dbReference>
<dbReference type="Proteomes" id="UP001500889">
    <property type="component" value="Chromosome U"/>
</dbReference>
<keyword evidence="2" id="KW-0732">Signal</keyword>
<evidence type="ECO:0000313" key="4">
    <source>
        <dbReference type="Proteomes" id="UP001500889"/>
    </source>
</evidence>
<proteinExistence type="predicted"/>
<evidence type="ECO:0000313" key="3">
    <source>
        <dbReference type="EMBL" id="BFF93597.1"/>
    </source>
</evidence>
<keyword evidence="4" id="KW-1185">Reference proteome</keyword>
<feature type="region of interest" description="Disordered" evidence="1">
    <location>
        <begin position="68"/>
        <end position="111"/>
    </location>
</feature>
<gene>
    <name evidence="3" type="ORF">DMAD_11423</name>
</gene>